<dbReference type="EMBL" id="BQNB010016582">
    <property type="protein sequence ID" value="GJT53379.1"/>
    <property type="molecule type" value="Genomic_DNA"/>
</dbReference>
<reference evidence="1" key="2">
    <citation type="submission" date="2022-01" db="EMBL/GenBank/DDBJ databases">
        <authorList>
            <person name="Yamashiro T."/>
            <person name="Shiraishi A."/>
            <person name="Satake H."/>
            <person name="Nakayama K."/>
        </authorList>
    </citation>
    <scope>NUCLEOTIDE SEQUENCE</scope>
</reference>
<accession>A0ABQ5ERA3</accession>
<name>A0ABQ5ERA3_9ASTR</name>
<gene>
    <name evidence="1" type="ORF">Tco_0988433</name>
</gene>
<keyword evidence="2" id="KW-1185">Reference proteome</keyword>
<protein>
    <submittedName>
        <fullName evidence="1">Uncharacterized protein</fullName>
    </submittedName>
</protein>
<sequence length="182" mass="20063">MLEVVHELMWRLSEGFVKLKHQWTLSPCVQGLVQHEPHDLIEVETLQHHQGLIQSGLHLIHQGVQPVAFILGFQGCPSLAFILIFPLDPRSASSSSWAGSVSGTPSSTNSSTNYRELFGMRFLVPLPALARLEGDGASDVSLTSLCFLLGFLEVQFVHVVWWLRRSGLGSLVTSGFCDSFCC</sequence>
<comment type="caution">
    <text evidence="1">The sequence shown here is derived from an EMBL/GenBank/DDBJ whole genome shotgun (WGS) entry which is preliminary data.</text>
</comment>
<reference evidence="1" key="1">
    <citation type="journal article" date="2022" name="Int. J. Mol. Sci.">
        <title>Draft Genome of Tanacetum Coccineum: Genomic Comparison of Closely Related Tanacetum-Family Plants.</title>
        <authorList>
            <person name="Yamashiro T."/>
            <person name="Shiraishi A."/>
            <person name="Nakayama K."/>
            <person name="Satake H."/>
        </authorList>
    </citation>
    <scope>NUCLEOTIDE SEQUENCE</scope>
</reference>
<evidence type="ECO:0000313" key="1">
    <source>
        <dbReference type="EMBL" id="GJT53379.1"/>
    </source>
</evidence>
<evidence type="ECO:0000313" key="2">
    <source>
        <dbReference type="Proteomes" id="UP001151760"/>
    </source>
</evidence>
<dbReference type="Proteomes" id="UP001151760">
    <property type="component" value="Unassembled WGS sequence"/>
</dbReference>
<organism evidence="1 2">
    <name type="scientific">Tanacetum coccineum</name>
    <dbReference type="NCBI Taxonomy" id="301880"/>
    <lineage>
        <taxon>Eukaryota</taxon>
        <taxon>Viridiplantae</taxon>
        <taxon>Streptophyta</taxon>
        <taxon>Embryophyta</taxon>
        <taxon>Tracheophyta</taxon>
        <taxon>Spermatophyta</taxon>
        <taxon>Magnoliopsida</taxon>
        <taxon>eudicotyledons</taxon>
        <taxon>Gunneridae</taxon>
        <taxon>Pentapetalae</taxon>
        <taxon>asterids</taxon>
        <taxon>campanulids</taxon>
        <taxon>Asterales</taxon>
        <taxon>Asteraceae</taxon>
        <taxon>Asteroideae</taxon>
        <taxon>Anthemideae</taxon>
        <taxon>Anthemidinae</taxon>
        <taxon>Tanacetum</taxon>
    </lineage>
</organism>
<proteinExistence type="predicted"/>